<dbReference type="Proteomes" id="UP000269801">
    <property type="component" value="Unassembled WGS sequence"/>
</dbReference>
<dbReference type="AlphaFoldDB" id="A0A3M5AV71"/>
<accession>A0A3M5AV71</accession>
<sequence>MNDSEGSVLMERLTAKDFAPELLELYDYYAHGRINRREFLDRAALFTFGGLTA</sequence>
<dbReference type="GO" id="GO:0016787">
    <property type="term" value="F:hydrolase activity"/>
    <property type="evidence" value="ECO:0007669"/>
    <property type="project" value="UniProtKB-KW"/>
</dbReference>
<feature type="non-terminal residue" evidence="2">
    <location>
        <position position="53"/>
    </location>
</feature>
<feature type="domain" description="YqhI" evidence="1">
    <location>
        <begin position="10"/>
        <end position="44"/>
    </location>
</feature>
<name>A0A3M5AV71_PSESS</name>
<dbReference type="Pfam" id="PF23678">
    <property type="entry name" value="YqhI"/>
    <property type="match status" value="1"/>
</dbReference>
<evidence type="ECO:0000313" key="3">
    <source>
        <dbReference type="Proteomes" id="UP000269801"/>
    </source>
</evidence>
<evidence type="ECO:0000313" key="2">
    <source>
        <dbReference type="EMBL" id="RMS17059.1"/>
    </source>
</evidence>
<proteinExistence type="predicted"/>
<evidence type="ECO:0000259" key="1">
    <source>
        <dbReference type="Pfam" id="PF23678"/>
    </source>
</evidence>
<reference evidence="2 3" key="1">
    <citation type="submission" date="2018-08" db="EMBL/GenBank/DDBJ databases">
        <title>Recombination of ecologically and evolutionarily significant loci maintains genetic cohesion in the Pseudomonas syringae species complex.</title>
        <authorList>
            <person name="Dillon M."/>
            <person name="Thakur S."/>
            <person name="Almeida R.N.D."/>
            <person name="Weir B.S."/>
            <person name="Guttman D.S."/>
        </authorList>
    </citation>
    <scope>NUCLEOTIDE SEQUENCE [LARGE SCALE GENOMIC DNA]</scope>
    <source>
        <strain evidence="2 3">ICMP 13685</strain>
    </source>
</reference>
<organism evidence="2 3">
    <name type="scientific">Pseudomonas savastanoi</name>
    <name type="common">Pseudomonas syringae pv. savastanoi</name>
    <dbReference type="NCBI Taxonomy" id="29438"/>
    <lineage>
        <taxon>Bacteria</taxon>
        <taxon>Pseudomonadati</taxon>
        <taxon>Pseudomonadota</taxon>
        <taxon>Gammaproteobacteria</taxon>
        <taxon>Pseudomonadales</taxon>
        <taxon>Pseudomonadaceae</taxon>
        <taxon>Pseudomonas</taxon>
    </lineage>
</organism>
<gene>
    <name evidence="2" type="ORF">ALP70_05068</name>
</gene>
<dbReference type="EMBL" id="RBSL01000611">
    <property type="protein sequence ID" value="RMS17059.1"/>
    <property type="molecule type" value="Genomic_DNA"/>
</dbReference>
<comment type="caution">
    <text evidence="2">The sequence shown here is derived from an EMBL/GenBank/DDBJ whole genome shotgun (WGS) entry which is preliminary data.</text>
</comment>
<keyword evidence="2" id="KW-0378">Hydrolase</keyword>
<dbReference type="InterPro" id="IPR057802">
    <property type="entry name" value="YqhI_dom"/>
</dbReference>
<protein>
    <submittedName>
        <fullName evidence="2">Dienelactone hydrolase-related enzyme</fullName>
    </submittedName>
</protein>